<organism evidence="1">
    <name type="scientific">marine sediment metagenome</name>
    <dbReference type="NCBI Taxonomy" id="412755"/>
    <lineage>
        <taxon>unclassified sequences</taxon>
        <taxon>metagenomes</taxon>
        <taxon>ecological metagenomes</taxon>
    </lineage>
</organism>
<evidence type="ECO:0000313" key="1">
    <source>
        <dbReference type="EMBL" id="KKN59988.1"/>
    </source>
</evidence>
<name>A0A0F9V283_9ZZZZ</name>
<reference evidence="1" key="1">
    <citation type="journal article" date="2015" name="Nature">
        <title>Complex archaea that bridge the gap between prokaryotes and eukaryotes.</title>
        <authorList>
            <person name="Spang A."/>
            <person name="Saw J.H."/>
            <person name="Jorgensen S.L."/>
            <person name="Zaremba-Niedzwiedzka K."/>
            <person name="Martijn J."/>
            <person name="Lind A.E."/>
            <person name="van Eijk R."/>
            <person name="Schleper C."/>
            <person name="Guy L."/>
            <person name="Ettema T.J."/>
        </authorList>
    </citation>
    <scope>NUCLEOTIDE SEQUENCE</scope>
</reference>
<comment type="caution">
    <text evidence="1">The sequence shown here is derived from an EMBL/GenBank/DDBJ whole genome shotgun (WGS) entry which is preliminary data.</text>
</comment>
<dbReference type="AlphaFoldDB" id="A0A0F9V283"/>
<accession>A0A0F9V283</accession>
<feature type="non-terminal residue" evidence="1">
    <location>
        <position position="1"/>
    </location>
</feature>
<sequence>NTLKLTMLLALGLSGTQAHALGLVALPDTGFASSAYTSCYNDGRVVPPANADDVKGNFGSYPIAGANQPSTSKNNTCFIAKPFFENFSPVSGYTLVGNRSTVIPATTGGGGNIGTLVDYVWRNSAQTMCIFGTRATMISADHDSSKSGTQYFEINDIARGGFANSGTVNVGYTIFSTAGNTSPVYRVGRTFTSVQHRSKSYDTFLNKQVNGTNYLDLPTKNSVTAAITGENSPIDATDPASTTLATQDAVVNSNWVDFTADTVFYDDDGSTNALSGFTYIQAACDGTDTDDWVLSDAIRLRQTAQEETTFKEIAIPGFAPPGASIP</sequence>
<protein>
    <submittedName>
        <fullName evidence="1">Uncharacterized protein</fullName>
    </submittedName>
</protein>
<gene>
    <name evidence="1" type="ORF">LCGC14_0536720</name>
</gene>
<proteinExistence type="predicted"/>
<dbReference type="EMBL" id="LAZR01000709">
    <property type="protein sequence ID" value="KKN59988.1"/>
    <property type="molecule type" value="Genomic_DNA"/>
</dbReference>